<keyword evidence="2" id="KW-1185">Reference proteome</keyword>
<dbReference type="KEGG" id="mrr:Moror_9806"/>
<dbReference type="HOGENOM" id="CLU_1195146_0_0_1"/>
<evidence type="ECO:0000313" key="2">
    <source>
        <dbReference type="Proteomes" id="UP000017559"/>
    </source>
</evidence>
<dbReference type="Proteomes" id="UP000017559">
    <property type="component" value="Unassembled WGS sequence"/>
</dbReference>
<dbReference type="OrthoDB" id="2915244at2759"/>
<dbReference type="EMBL" id="AWSO01000920">
    <property type="protein sequence ID" value="ESK86535.1"/>
    <property type="molecule type" value="Genomic_DNA"/>
</dbReference>
<name>V2X239_MONRO</name>
<gene>
    <name evidence="1" type="ORF">Moror_9806</name>
</gene>
<organism evidence="1 2">
    <name type="scientific">Moniliophthora roreri (strain MCA 2997)</name>
    <name type="common">Cocoa frosty pod rot fungus</name>
    <name type="synonym">Crinipellis roreri</name>
    <dbReference type="NCBI Taxonomy" id="1381753"/>
    <lineage>
        <taxon>Eukaryota</taxon>
        <taxon>Fungi</taxon>
        <taxon>Dikarya</taxon>
        <taxon>Basidiomycota</taxon>
        <taxon>Agaricomycotina</taxon>
        <taxon>Agaricomycetes</taxon>
        <taxon>Agaricomycetidae</taxon>
        <taxon>Agaricales</taxon>
        <taxon>Marasmiineae</taxon>
        <taxon>Marasmiaceae</taxon>
        <taxon>Moniliophthora</taxon>
    </lineage>
</organism>
<protein>
    <submittedName>
        <fullName evidence="1">Uncharacterized protein</fullName>
    </submittedName>
</protein>
<reference evidence="1 2" key="1">
    <citation type="journal article" date="2014" name="BMC Genomics">
        <title>Genome and secretome analysis of the hemibiotrophic fungal pathogen, Moniliophthora roreri, which causes frosty pod rot disease of cacao: mechanisms of the biotrophic and necrotrophic phases.</title>
        <authorList>
            <person name="Meinhardt L.W."/>
            <person name="Costa G.G.L."/>
            <person name="Thomazella D.P.T."/>
            <person name="Teixeira P.J.P.L."/>
            <person name="Carazzolle M.F."/>
            <person name="Schuster S.C."/>
            <person name="Carlson J.E."/>
            <person name="Guiltinan M.J."/>
            <person name="Mieczkowski P."/>
            <person name="Farmer A."/>
            <person name="Ramaraj T."/>
            <person name="Crozier J."/>
            <person name="Davis R.E."/>
            <person name="Shao J."/>
            <person name="Melnick R.L."/>
            <person name="Pereira G.A.G."/>
            <person name="Bailey B.A."/>
        </authorList>
    </citation>
    <scope>NUCLEOTIDE SEQUENCE [LARGE SCALE GENOMIC DNA]</scope>
    <source>
        <strain evidence="1 2">MCA 2997</strain>
    </source>
</reference>
<sequence length="232" mass="25842">MYSTVLPHEYLHVIGCDERPNPNEKLNVKQELEHGRNVGDDEVTVMSSFGSNFGLAQLNKSQKAALCLNFHLSLPSEPTQHPPQVEEGIYQIKNIETSTIVHTFKEGENVIVAGAPIRYADPGVAGLWLVSAPQDSPKSNLRVLKNISLNSAVSVGVEDSGVQTMGKPVPFIIEPVDTDVPGHLAFMIKHPDNERVWTIPRQPFIRGDVHLRPRSGEDRQKWLFVKQEQEAK</sequence>
<evidence type="ECO:0000313" key="1">
    <source>
        <dbReference type="EMBL" id="ESK86535.1"/>
    </source>
</evidence>
<accession>V2X239</accession>
<comment type="caution">
    <text evidence="1">The sequence shown here is derived from an EMBL/GenBank/DDBJ whole genome shotgun (WGS) entry which is preliminary data.</text>
</comment>
<dbReference type="AlphaFoldDB" id="V2X239"/>
<proteinExistence type="predicted"/>